<feature type="transmembrane region" description="Helical" evidence="9">
    <location>
        <begin position="298"/>
        <end position="320"/>
    </location>
</feature>
<organism evidence="11 12">
    <name type="scientific">Geodermatophilus africanus</name>
    <dbReference type="NCBI Taxonomy" id="1137993"/>
    <lineage>
        <taxon>Bacteria</taxon>
        <taxon>Bacillati</taxon>
        <taxon>Actinomycetota</taxon>
        <taxon>Actinomycetes</taxon>
        <taxon>Geodermatophilales</taxon>
        <taxon>Geodermatophilaceae</taxon>
        <taxon>Geodermatophilus</taxon>
    </lineage>
</organism>
<evidence type="ECO:0000256" key="6">
    <source>
        <dbReference type="ARBA" id="ARBA00022989"/>
    </source>
</evidence>
<dbReference type="SUPFAM" id="SSF103473">
    <property type="entry name" value="MFS general substrate transporter"/>
    <property type="match status" value="1"/>
</dbReference>
<evidence type="ECO:0000256" key="7">
    <source>
        <dbReference type="ARBA" id="ARBA00023136"/>
    </source>
</evidence>
<feature type="domain" description="Major facilitator superfamily (MFS) profile" evidence="10">
    <location>
        <begin position="3"/>
        <end position="385"/>
    </location>
</feature>
<dbReference type="Gene3D" id="1.20.1250.20">
    <property type="entry name" value="MFS general substrate transporter like domains"/>
    <property type="match status" value="1"/>
</dbReference>
<feature type="compositionally biased region" description="Low complexity" evidence="8">
    <location>
        <begin position="397"/>
        <end position="410"/>
    </location>
</feature>
<evidence type="ECO:0000259" key="10">
    <source>
        <dbReference type="PROSITE" id="PS50850"/>
    </source>
</evidence>
<evidence type="ECO:0000313" key="11">
    <source>
        <dbReference type="EMBL" id="SDX33733.1"/>
    </source>
</evidence>
<reference evidence="12" key="1">
    <citation type="submission" date="2016-10" db="EMBL/GenBank/DDBJ databases">
        <authorList>
            <person name="Varghese N."/>
            <person name="Submissions S."/>
        </authorList>
    </citation>
    <scope>NUCLEOTIDE SEQUENCE [LARGE SCALE GENOMIC DNA]</scope>
    <source>
        <strain evidence="12">DSM 45422</strain>
    </source>
</reference>
<feature type="transmembrane region" description="Helical" evidence="9">
    <location>
        <begin position="332"/>
        <end position="351"/>
    </location>
</feature>
<evidence type="ECO:0000256" key="9">
    <source>
        <dbReference type="SAM" id="Phobius"/>
    </source>
</evidence>
<dbReference type="Proteomes" id="UP000198921">
    <property type="component" value="Unassembled WGS sequence"/>
</dbReference>
<accession>A0A1H3AVQ6</accession>
<dbReference type="PROSITE" id="PS50850">
    <property type="entry name" value="MFS"/>
    <property type="match status" value="1"/>
</dbReference>
<keyword evidence="3" id="KW-0813">Transport</keyword>
<keyword evidence="4" id="KW-1003">Cell membrane</keyword>
<keyword evidence="6 9" id="KW-1133">Transmembrane helix</keyword>
<dbReference type="InterPro" id="IPR011701">
    <property type="entry name" value="MFS"/>
</dbReference>
<proteinExistence type="inferred from homology"/>
<feature type="transmembrane region" description="Helical" evidence="9">
    <location>
        <begin position="132"/>
        <end position="149"/>
    </location>
</feature>
<comment type="similarity">
    <text evidence="2">Belongs to the major facilitator superfamily.</text>
</comment>
<sequence>MRTPRGTDTAVFLLGLSALLTIYATQPLLPSLAAELGVAATAAAWTVSATAVGVAVAAPFAGAVSDRLGRKRVMLTAIAVLAAATAACALAPGFAVLLAARAAQGLAVPFVFAVAVAYVAEEVPASRSAAVNGLYVSGTAFGGFLGRFLSGAVADASGWRASFAALALVLLVVLGGVAVWLPRERRFAPTPGVLGGLRGIGGHLRDGRLLATCALGAAVLFVQVGAFTYAGLHLSGPPFGLGTAQVGAVFAVFLVAVVVTPLTGRLVSRAGRRAVLVLATGLVLAGLALTLAPSTAAVVAGLAGACTGVFAAQACATAQAAASGGAARSSAVGLYLTCYYAGGGVGAIAPAPLFASAGWPACVALLGAVAVLGTVVALGSWPARAGVRPPASRARTPSSGSASVGGPSGR</sequence>
<name>A0A1H3AVQ6_9ACTN</name>
<dbReference type="OrthoDB" id="9787026at2"/>
<dbReference type="Pfam" id="PF07690">
    <property type="entry name" value="MFS_1"/>
    <property type="match status" value="1"/>
</dbReference>
<dbReference type="InterPro" id="IPR020846">
    <property type="entry name" value="MFS_dom"/>
</dbReference>
<evidence type="ECO:0000256" key="3">
    <source>
        <dbReference type="ARBA" id="ARBA00022448"/>
    </source>
</evidence>
<dbReference type="GO" id="GO:0022857">
    <property type="term" value="F:transmembrane transporter activity"/>
    <property type="evidence" value="ECO:0007669"/>
    <property type="project" value="InterPro"/>
</dbReference>
<keyword evidence="5 9" id="KW-0812">Transmembrane</keyword>
<feature type="transmembrane region" description="Helical" evidence="9">
    <location>
        <begin position="73"/>
        <end position="96"/>
    </location>
</feature>
<dbReference type="STRING" id="1137993.SAMN05660209_00203"/>
<feature type="transmembrane region" description="Helical" evidence="9">
    <location>
        <begin position="357"/>
        <end position="378"/>
    </location>
</feature>
<evidence type="ECO:0000256" key="8">
    <source>
        <dbReference type="SAM" id="MobiDB-lite"/>
    </source>
</evidence>
<dbReference type="EMBL" id="FNOT01000001">
    <property type="protein sequence ID" value="SDX33733.1"/>
    <property type="molecule type" value="Genomic_DNA"/>
</dbReference>
<feature type="transmembrane region" description="Helical" evidence="9">
    <location>
        <begin position="274"/>
        <end position="292"/>
    </location>
</feature>
<feature type="region of interest" description="Disordered" evidence="8">
    <location>
        <begin position="385"/>
        <end position="410"/>
    </location>
</feature>
<evidence type="ECO:0000256" key="2">
    <source>
        <dbReference type="ARBA" id="ARBA00008335"/>
    </source>
</evidence>
<evidence type="ECO:0000256" key="4">
    <source>
        <dbReference type="ARBA" id="ARBA00022475"/>
    </source>
</evidence>
<evidence type="ECO:0000256" key="5">
    <source>
        <dbReference type="ARBA" id="ARBA00022692"/>
    </source>
</evidence>
<feature type="transmembrane region" description="Helical" evidence="9">
    <location>
        <begin position="161"/>
        <end position="181"/>
    </location>
</feature>
<evidence type="ECO:0000313" key="12">
    <source>
        <dbReference type="Proteomes" id="UP000198921"/>
    </source>
</evidence>
<feature type="transmembrane region" description="Helical" evidence="9">
    <location>
        <begin position="244"/>
        <end position="262"/>
    </location>
</feature>
<dbReference type="PANTHER" id="PTHR43271:SF2">
    <property type="entry name" value="BLL2771 PROTEIN"/>
    <property type="match status" value="1"/>
</dbReference>
<dbReference type="RefSeq" id="WP_091150528.1">
    <property type="nucleotide sequence ID" value="NZ_FNOT01000001.1"/>
</dbReference>
<dbReference type="AlphaFoldDB" id="A0A1H3AVQ6"/>
<dbReference type="PROSITE" id="PS00216">
    <property type="entry name" value="SUGAR_TRANSPORT_1"/>
    <property type="match status" value="1"/>
</dbReference>
<keyword evidence="12" id="KW-1185">Reference proteome</keyword>
<protein>
    <submittedName>
        <fullName evidence="11">Predicted arabinose efflux permease, MFS family</fullName>
    </submittedName>
</protein>
<comment type="subcellular location">
    <subcellularLocation>
        <location evidence="1">Cell membrane</location>
        <topology evidence="1">Multi-pass membrane protein</topology>
    </subcellularLocation>
</comment>
<feature type="transmembrane region" description="Helical" evidence="9">
    <location>
        <begin position="40"/>
        <end position="61"/>
    </location>
</feature>
<dbReference type="GO" id="GO:0005886">
    <property type="term" value="C:plasma membrane"/>
    <property type="evidence" value="ECO:0007669"/>
    <property type="project" value="UniProtKB-SubCell"/>
</dbReference>
<dbReference type="PANTHER" id="PTHR43271">
    <property type="entry name" value="BLL2771 PROTEIN"/>
    <property type="match status" value="1"/>
</dbReference>
<dbReference type="InterPro" id="IPR036259">
    <property type="entry name" value="MFS_trans_sf"/>
</dbReference>
<gene>
    <name evidence="11" type="ORF">SAMN05660209_00203</name>
</gene>
<evidence type="ECO:0000256" key="1">
    <source>
        <dbReference type="ARBA" id="ARBA00004651"/>
    </source>
</evidence>
<feature type="transmembrane region" description="Helical" evidence="9">
    <location>
        <begin position="209"/>
        <end position="232"/>
    </location>
</feature>
<dbReference type="InterPro" id="IPR005829">
    <property type="entry name" value="Sugar_transporter_CS"/>
</dbReference>
<keyword evidence="7 9" id="KW-0472">Membrane</keyword>
<feature type="transmembrane region" description="Helical" evidence="9">
    <location>
        <begin position="102"/>
        <end position="120"/>
    </location>
</feature>